<evidence type="ECO:0000256" key="4">
    <source>
        <dbReference type="ARBA" id="ARBA00022829"/>
    </source>
</evidence>
<comment type="caution">
    <text evidence="12">The sequence shown here is derived from an EMBL/GenBank/DDBJ whole genome shotgun (WGS) entry which is preliminary data.</text>
</comment>
<reference evidence="12 13" key="1">
    <citation type="submission" date="2015-01" db="EMBL/GenBank/DDBJ databases">
        <title>Draft genome sequences of the supercritical CO2 tolerant bacteria Bacillus subterraneus MITOT1 and Bacillus cereus MIT0214.</title>
        <authorList>
            <person name="Peet K.C."/>
            <person name="Thompson J.R."/>
        </authorList>
    </citation>
    <scope>NUCLEOTIDE SEQUENCE [LARGE SCALE GENOMIC DNA]</scope>
    <source>
        <strain evidence="12 13">MITOT1</strain>
    </source>
</reference>
<evidence type="ECO:0000259" key="10">
    <source>
        <dbReference type="PROSITE" id="PS51898"/>
    </source>
</evidence>
<proteinExistence type="predicted"/>
<dbReference type="Pfam" id="PF00589">
    <property type="entry name" value="Phage_integrase"/>
    <property type="match status" value="1"/>
</dbReference>
<dbReference type="GO" id="GO:0005737">
    <property type="term" value="C:cytoplasm"/>
    <property type="evidence" value="ECO:0007669"/>
    <property type="project" value="UniProtKB-SubCell"/>
</dbReference>
<dbReference type="GO" id="GO:0051301">
    <property type="term" value="P:cell division"/>
    <property type="evidence" value="ECO:0007669"/>
    <property type="project" value="UniProtKB-KW"/>
</dbReference>
<dbReference type="AlphaFoldDB" id="A0A0D6ZDU5"/>
<evidence type="ECO:0000256" key="9">
    <source>
        <dbReference type="PROSITE-ProRule" id="PRU01248"/>
    </source>
</evidence>
<keyword evidence="8" id="KW-0131">Cell cycle</keyword>
<evidence type="ECO:0000256" key="5">
    <source>
        <dbReference type="ARBA" id="ARBA00022908"/>
    </source>
</evidence>
<dbReference type="InterPro" id="IPR004107">
    <property type="entry name" value="Integrase_SAM-like_N"/>
</dbReference>
<dbReference type="EMBL" id="JXIQ01000013">
    <property type="protein sequence ID" value="KIY23717.1"/>
    <property type="molecule type" value="Genomic_DNA"/>
</dbReference>
<accession>A0A0D6ZDU5</accession>
<sequence>MIADNCLKQFKEDYRFRLEEKTVNLYILAVNQLLAFCEKPFTEMNAKDIRGWMSSLESREYKVATVSSKLAGIKLFFKYCIEEGFLTKDPAKKIPIPKSEDKLPRYLQRDELLQLRQLVKGKVEERAVIEVFYATGVRLMELVDMKKEDINWSERMITIPNGKRKKERIVLFTRECAVHLKAYLEKREDSQPFAFVNTSRTGPMCSRTINLKFQGYTKKLGIHLTPHTLRHTFAAHLAMKGMPLECIQVLLGHNGLHQTQLYARLYHQARKEIYDQWM</sequence>
<dbReference type="Pfam" id="PF13495">
    <property type="entry name" value="Phage_int_SAM_4"/>
    <property type="match status" value="1"/>
</dbReference>
<evidence type="ECO:0000256" key="7">
    <source>
        <dbReference type="ARBA" id="ARBA00023172"/>
    </source>
</evidence>
<keyword evidence="3" id="KW-0132">Cell division</keyword>
<dbReference type="Proteomes" id="UP000032512">
    <property type="component" value="Unassembled WGS sequence"/>
</dbReference>
<dbReference type="InterPro" id="IPR010998">
    <property type="entry name" value="Integrase_recombinase_N"/>
</dbReference>
<gene>
    <name evidence="12" type="ORF">UB32_01380</name>
</gene>
<evidence type="ECO:0000313" key="12">
    <source>
        <dbReference type="EMBL" id="KIY23717.1"/>
    </source>
</evidence>
<dbReference type="InterPro" id="IPR011010">
    <property type="entry name" value="DNA_brk_join_enz"/>
</dbReference>
<evidence type="ECO:0008006" key="14">
    <source>
        <dbReference type="Google" id="ProtNLM"/>
    </source>
</evidence>
<dbReference type="GO" id="GO:0006310">
    <property type="term" value="P:DNA recombination"/>
    <property type="evidence" value="ECO:0007669"/>
    <property type="project" value="UniProtKB-KW"/>
</dbReference>
<dbReference type="InterPro" id="IPR002104">
    <property type="entry name" value="Integrase_catalytic"/>
</dbReference>
<keyword evidence="7" id="KW-0233">DNA recombination</keyword>
<dbReference type="InterPro" id="IPR050090">
    <property type="entry name" value="Tyrosine_recombinase_XerCD"/>
</dbReference>
<dbReference type="GO" id="GO:0015074">
    <property type="term" value="P:DNA integration"/>
    <property type="evidence" value="ECO:0007669"/>
    <property type="project" value="UniProtKB-KW"/>
</dbReference>
<dbReference type="SUPFAM" id="SSF56349">
    <property type="entry name" value="DNA breaking-rejoining enzymes"/>
    <property type="match status" value="1"/>
</dbReference>
<dbReference type="InterPro" id="IPR044068">
    <property type="entry name" value="CB"/>
</dbReference>
<dbReference type="PANTHER" id="PTHR30349:SF77">
    <property type="entry name" value="TYROSINE RECOMBINASE XERC"/>
    <property type="match status" value="1"/>
</dbReference>
<feature type="domain" description="Tyr recombinase" evidence="10">
    <location>
        <begin position="102"/>
        <end position="275"/>
    </location>
</feature>
<dbReference type="PANTHER" id="PTHR30349">
    <property type="entry name" value="PHAGE INTEGRASE-RELATED"/>
    <property type="match status" value="1"/>
</dbReference>
<dbReference type="PROSITE" id="PS51900">
    <property type="entry name" value="CB"/>
    <property type="match status" value="1"/>
</dbReference>
<name>A0A0D6ZDU5_9BACI</name>
<evidence type="ECO:0000256" key="8">
    <source>
        <dbReference type="ARBA" id="ARBA00023306"/>
    </source>
</evidence>
<evidence type="ECO:0000313" key="13">
    <source>
        <dbReference type="Proteomes" id="UP000032512"/>
    </source>
</evidence>
<feature type="domain" description="Core-binding (CB)" evidence="11">
    <location>
        <begin position="5"/>
        <end position="81"/>
    </location>
</feature>
<keyword evidence="4" id="KW-0159">Chromosome partition</keyword>
<evidence type="ECO:0000256" key="1">
    <source>
        <dbReference type="ARBA" id="ARBA00004496"/>
    </source>
</evidence>
<evidence type="ECO:0000256" key="6">
    <source>
        <dbReference type="ARBA" id="ARBA00023125"/>
    </source>
</evidence>
<dbReference type="PROSITE" id="PS51898">
    <property type="entry name" value="TYR_RECOMBINASE"/>
    <property type="match status" value="1"/>
</dbReference>
<comment type="subcellular location">
    <subcellularLocation>
        <location evidence="1">Cytoplasm</location>
    </subcellularLocation>
</comment>
<evidence type="ECO:0000256" key="3">
    <source>
        <dbReference type="ARBA" id="ARBA00022618"/>
    </source>
</evidence>
<protein>
    <recommendedName>
        <fullName evidence="14">Integrase</fullName>
    </recommendedName>
</protein>
<organism evidence="12 13">
    <name type="scientific">Mesobacillus subterraneus</name>
    <dbReference type="NCBI Taxonomy" id="285983"/>
    <lineage>
        <taxon>Bacteria</taxon>
        <taxon>Bacillati</taxon>
        <taxon>Bacillota</taxon>
        <taxon>Bacilli</taxon>
        <taxon>Bacillales</taxon>
        <taxon>Bacillaceae</taxon>
        <taxon>Mesobacillus</taxon>
    </lineage>
</organism>
<dbReference type="InterPro" id="IPR013762">
    <property type="entry name" value="Integrase-like_cat_sf"/>
</dbReference>
<dbReference type="GO" id="GO:0007059">
    <property type="term" value="P:chromosome segregation"/>
    <property type="evidence" value="ECO:0007669"/>
    <property type="project" value="UniProtKB-KW"/>
</dbReference>
<dbReference type="GO" id="GO:0003677">
    <property type="term" value="F:DNA binding"/>
    <property type="evidence" value="ECO:0007669"/>
    <property type="project" value="UniProtKB-UniRule"/>
</dbReference>
<dbReference type="Gene3D" id="1.10.150.130">
    <property type="match status" value="1"/>
</dbReference>
<keyword evidence="13" id="KW-1185">Reference proteome</keyword>
<dbReference type="Gene3D" id="1.10.443.10">
    <property type="entry name" value="Intergrase catalytic core"/>
    <property type="match status" value="1"/>
</dbReference>
<dbReference type="PATRIC" id="fig|285983.3.peg.1117"/>
<evidence type="ECO:0000256" key="2">
    <source>
        <dbReference type="ARBA" id="ARBA00022490"/>
    </source>
</evidence>
<dbReference type="OrthoDB" id="9801717at2"/>
<evidence type="ECO:0000259" key="11">
    <source>
        <dbReference type="PROSITE" id="PS51900"/>
    </source>
</evidence>
<keyword evidence="2" id="KW-0963">Cytoplasm</keyword>
<keyword evidence="6 9" id="KW-0238">DNA-binding</keyword>
<keyword evidence="5" id="KW-0229">DNA integration</keyword>